<dbReference type="STRING" id="1332188.L336_0559"/>
<dbReference type="HOGENOM" id="CLU_048411_0_1_0"/>
<evidence type="ECO:0000256" key="1">
    <source>
        <dbReference type="ARBA" id="ARBA00009943"/>
    </source>
</evidence>
<dbReference type="SUPFAM" id="SSF55729">
    <property type="entry name" value="Acyl-CoA N-acyltransferases (Nat)"/>
    <property type="match status" value="2"/>
</dbReference>
<comment type="similarity">
    <text evidence="1">Belongs to the FemABX family.</text>
</comment>
<gene>
    <name evidence="8" type="ORF">L336_0559</name>
</gene>
<dbReference type="EMBL" id="CP005957">
    <property type="protein sequence ID" value="AGL62262.1"/>
    <property type="molecule type" value="Genomic_DNA"/>
</dbReference>
<dbReference type="GO" id="GO:0071555">
    <property type="term" value="P:cell wall organization"/>
    <property type="evidence" value="ECO:0007669"/>
    <property type="project" value="UniProtKB-KW"/>
</dbReference>
<protein>
    <submittedName>
        <fullName evidence="8">Putative Methicillin resistance protein</fullName>
    </submittedName>
</protein>
<keyword evidence="6" id="KW-0961">Cell wall biogenesis/degradation</keyword>
<name>R4PWZ4_9BACT</name>
<evidence type="ECO:0000256" key="3">
    <source>
        <dbReference type="ARBA" id="ARBA00022960"/>
    </source>
</evidence>
<sequence length="368" mass="41944">MLSHLCYFVNVLLIGCYTNDMDARFATTEEIERWDSLLSNNPDGGNVFQLRELAETKRLNGWLPRYLIVKGLAVTVLQKRVPLLGNYWYIPKGPGVVNETELTSLLDSLRQLARTQSVFAVKIEPELLESKPLHERLSTLGLVHTAAIQPNVSTVLLDISGSEDEIMASLNQKGRHAIHRAERDGVTVAPVSLTEQTMREMFTLLSSTASGRFESSLKSYQYYSAFWKRLADADHGQLFFAYHESRLVAAAYCMYLGKRGLYKDGASVRERTVYGASHLLQWEIIKWMKAKGVSEYDLCGAPHSSDIQDTTHPFYGIGRFKTSFNKKVTDYIGCYDLVVNQSAYRRWQKIGQRATVSLSYRLKRRQWF</sequence>
<dbReference type="GO" id="GO:0009252">
    <property type="term" value="P:peptidoglycan biosynthetic process"/>
    <property type="evidence" value="ECO:0007669"/>
    <property type="project" value="UniProtKB-KW"/>
</dbReference>
<evidence type="ECO:0000259" key="7">
    <source>
        <dbReference type="Pfam" id="PF13480"/>
    </source>
</evidence>
<proteinExistence type="inferred from homology"/>
<organism evidence="8 9">
    <name type="scientific">Candidatus Saccharimonas aalborgensis</name>
    <dbReference type="NCBI Taxonomy" id="1332188"/>
    <lineage>
        <taxon>Bacteria</taxon>
        <taxon>Candidatus Saccharimonadota</taxon>
        <taxon>Candidatus Saccharimonadia</taxon>
        <taxon>Candidatus Saccharimonadales</taxon>
        <taxon>Candidatus Saccharimonadaceae</taxon>
        <taxon>Candidatus Saccharimonas</taxon>
    </lineage>
</organism>
<reference evidence="8 9" key="1">
    <citation type="journal article" date="2013" name="Nat. Biotechnol.">
        <title>Genome sequences of rare, uncultured bacteria obtained by differential coverage binning of multiple metagenomes.</title>
        <authorList>
            <person name="Albertsen M."/>
            <person name="Hugenholtz P."/>
            <person name="Skarshewski A."/>
            <person name="Nielsen K.L."/>
            <person name="Tyson G.W."/>
            <person name="Nielsen P.H."/>
        </authorList>
    </citation>
    <scope>NUCLEOTIDE SEQUENCE [LARGE SCALE GENOMIC DNA]</scope>
    <source>
        <strain evidence="8">TM71</strain>
    </source>
</reference>
<dbReference type="PANTHER" id="PTHR36174:SF1">
    <property type="entry name" value="LIPID II:GLYCINE GLYCYLTRANSFERASE"/>
    <property type="match status" value="1"/>
</dbReference>
<evidence type="ECO:0000256" key="6">
    <source>
        <dbReference type="ARBA" id="ARBA00023316"/>
    </source>
</evidence>
<dbReference type="InterPro" id="IPR003447">
    <property type="entry name" value="FEMABX"/>
</dbReference>
<keyword evidence="5" id="KW-0012">Acyltransferase</keyword>
<dbReference type="PANTHER" id="PTHR36174">
    <property type="entry name" value="LIPID II:GLYCINE GLYCYLTRANSFERASE"/>
    <property type="match status" value="1"/>
</dbReference>
<dbReference type="InterPro" id="IPR038740">
    <property type="entry name" value="BioF2-like_GNAT_dom"/>
</dbReference>
<dbReference type="Proteomes" id="UP000013893">
    <property type="component" value="Chromosome"/>
</dbReference>
<feature type="domain" description="BioF2-like acetyltransferase" evidence="7">
    <location>
        <begin position="175"/>
        <end position="301"/>
    </location>
</feature>
<accession>R4PWZ4</accession>
<keyword evidence="2" id="KW-0808">Transferase</keyword>
<dbReference type="GO" id="GO:0008360">
    <property type="term" value="P:regulation of cell shape"/>
    <property type="evidence" value="ECO:0007669"/>
    <property type="project" value="UniProtKB-KW"/>
</dbReference>
<keyword evidence="9" id="KW-1185">Reference proteome</keyword>
<evidence type="ECO:0000256" key="2">
    <source>
        <dbReference type="ARBA" id="ARBA00022679"/>
    </source>
</evidence>
<dbReference type="InterPro" id="IPR050644">
    <property type="entry name" value="PG_Glycine_Bridge_Synth"/>
</dbReference>
<evidence type="ECO:0000256" key="5">
    <source>
        <dbReference type="ARBA" id="ARBA00023315"/>
    </source>
</evidence>
<evidence type="ECO:0000256" key="4">
    <source>
        <dbReference type="ARBA" id="ARBA00022984"/>
    </source>
</evidence>
<keyword evidence="3" id="KW-0133">Cell shape</keyword>
<keyword evidence="4" id="KW-0573">Peptidoglycan synthesis</keyword>
<dbReference type="InterPro" id="IPR016181">
    <property type="entry name" value="Acyl_CoA_acyltransferase"/>
</dbReference>
<dbReference type="AlphaFoldDB" id="R4PWZ4"/>
<evidence type="ECO:0000313" key="8">
    <source>
        <dbReference type="EMBL" id="AGL62262.1"/>
    </source>
</evidence>
<dbReference type="KEGG" id="saal:L336_0559"/>
<dbReference type="Gene3D" id="3.40.630.30">
    <property type="match status" value="2"/>
</dbReference>
<dbReference type="GO" id="GO:0016755">
    <property type="term" value="F:aminoacyltransferase activity"/>
    <property type="evidence" value="ECO:0007669"/>
    <property type="project" value="InterPro"/>
</dbReference>
<evidence type="ECO:0000313" key="9">
    <source>
        <dbReference type="Proteomes" id="UP000013893"/>
    </source>
</evidence>
<dbReference type="Pfam" id="PF13480">
    <property type="entry name" value="Acetyltransf_6"/>
    <property type="match status" value="1"/>
</dbReference>
<dbReference type="PROSITE" id="PS51191">
    <property type="entry name" value="FEMABX"/>
    <property type="match status" value="1"/>
</dbReference>